<dbReference type="PANTHER" id="PTHR11618">
    <property type="entry name" value="TRANSCRIPTION INITIATION FACTOR IIB-RELATED"/>
    <property type="match status" value="1"/>
</dbReference>
<evidence type="ECO:0000313" key="7">
    <source>
        <dbReference type="EMBL" id="KAK8012400.1"/>
    </source>
</evidence>
<evidence type="ECO:0000313" key="8">
    <source>
        <dbReference type="Proteomes" id="UP001396898"/>
    </source>
</evidence>
<sequence length="346" mass="38345">MIDTKGPRIFIVALLRPIQVIDDVIVCPECPAEDGYEVIEEYKSGDWVCTGCGMALGQVIDQGQEWRTFANDAEGGNQDSSRVGGHAGEELATFIGGDNKRSSLARANKRSRDANYSRTSVQRGYARINDFCDLHGLSQQVKDQTTKLYELTQEENAFRGKAKQEALLGAIVFLACRQANQPRTFREVYAWTNQPKKVIASTFKEVESLLLKKAPKAAESPVKPEGPRPDTKLERVKEPVARFVSRLDFIDAFRVESMAIELASRAEDINTPFDGRAPTSLAAAYICMASWLVGEPRKGAVVAKSCNVGGATMRTILKSFIELQDKLVDKSWKGIKTTCLEDMIKR</sequence>
<accession>A0ABR1RGJ7</accession>
<dbReference type="PROSITE" id="PS51134">
    <property type="entry name" value="ZF_TFIIB"/>
    <property type="match status" value="1"/>
</dbReference>
<keyword evidence="5" id="KW-0479">Metal-binding</keyword>
<evidence type="ECO:0000256" key="2">
    <source>
        <dbReference type="ARBA" id="ARBA00023015"/>
    </source>
</evidence>
<dbReference type="Gene3D" id="1.10.472.170">
    <property type="match status" value="1"/>
</dbReference>
<dbReference type="Gene3D" id="1.10.472.10">
    <property type="entry name" value="Cyclin-like"/>
    <property type="match status" value="1"/>
</dbReference>
<evidence type="ECO:0000256" key="1">
    <source>
        <dbReference type="ARBA" id="ARBA00022737"/>
    </source>
</evidence>
<dbReference type="InterPro" id="IPR000812">
    <property type="entry name" value="TFIIB"/>
</dbReference>
<dbReference type="SUPFAM" id="SSF47954">
    <property type="entry name" value="Cyclin-like"/>
    <property type="match status" value="2"/>
</dbReference>
<dbReference type="EMBL" id="JAQQWI010000015">
    <property type="protein sequence ID" value="KAK8012400.1"/>
    <property type="molecule type" value="Genomic_DNA"/>
</dbReference>
<dbReference type="PRINTS" id="PR00685">
    <property type="entry name" value="TIFACTORIIB"/>
</dbReference>
<dbReference type="Pfam" id="PF08271">
    <property type="entry name" value="Zn_Ribbon_TF"/>
    <property type="match status" value="1"/>
</dbReference>
<comment type="caution">
    <text evidence="7">The sequence shown here is derived from an EMBL/GenBank/DDBJ whole genome shotgun (WGS) entry which is preliminary data.</text>
</comment>
<dbReference type="InterPro" id="IPR013150">
    <property type="entry name" value="TFIIB_cyclin"/>
</dbReference>
<evidence type="ECO:0000256" key="5">
    <source>
        <dbReference type="PROSITE-ProRule" id="PRU00469"/>
    </source>
</evidence>
<organism evidence="7 8">
    <name type="scientific">Apiospora marii</name>
    <dbReference type="NCBI Taxonomy" id="335849"/>
    <lineage>
        <taxon>Eukaryota</taxon>
        <taxon>Fungi</taxon>
        <taxon>Dikarya</taxon>
        <taxon>Ascomycota</taxon>
        <taxon>Pezizomycotina</taxon>
        <taxon>Sordariomycetes</taxon>
        <taxon>Xylariomycetidae</taxon>
        <taxon>Amphisphaeriales</taxon>
        <taxon>Apiosporaceae</taxon>
        <taxon>Apiospora</taxon>
    </lineage>
</organism>
<dbReference type="SUPFAM" id="SSF57783">
    <property type="entry name" value="Zinc beta-ribbon"/>
    <property type="match status" value="1"/>
</dbReference>
<keyword evidence="5" id="KW-0863">Zinc-finger</keyword>
<evidence type="ECO:0000256" key="3">
    <source>
        <dbReference type="ARBA" id="ARBA00023163"/>
    </source>
</evidence>
<evidence type="ECO:0000259" key="6">
    <source>
        <dbReference type="PROSITE" id="PS51134"/>
    </source>
</evidence>
<dbReference type="Proteomes" id="UP001396898">
    <property type="component" value="Unassembled WGS sequence"/>
</dbReference>
<dbReference type="InterPro" id="IPR036915">
    <property type="entry name" value="Cyclin-like_sf"/>
</dbReference>
<feature type="domain" description="TFIIB-type" evidence="6">
    <location>
        <begin position="23"/>
        <end position="57"/>
    </location>
</feature>
<gene>
    <name evidence="7" type="ORF">PG991_009775</name>
</gene>
<reference evidence="7 8" key="1">
    <citation type="submission" date="2023-01" db="EMBL/GenBank/DDBJ databases">
        <title>Analysis of 21 Apiospora genomes using comparative genomics revels a genus with tremendous synthesis potential of carbohydrate active enzymes and secondary metabolites.</title>
        <authorList>
            <person name="Sorensen T."/>
        </authorList>
    </citation>
    <scope>NUCLEOTIDE SEQUENCE [LARGE SCALE GENOMIC DNA]</scope>
    <source>
        <strain evidence="7 8">CBS 20057</strain>
    </source>
</reference>
<keyword evidence="1" id="KW-0677">Repeat</keyword>
<dbReference type="InterPro" id="IPR013137">
    <property type="entry name" value="Znf_TFIIB"/>
</dbReference>
<keyword evidence="2" id="KW-0805">Transcription regulation</keyword>
<proteinExistence type="predicted"/>
<keyword evidence="5" id="KW-0862">Zinc</keyword>
<evidence type="ECO:0000256" key="4">
    <source>
        <dbReference type="ARBA" id="ARBA00031706"/>
    </source>
</evidence>
<keyword evidence="3" id="KW-0804">Transcription</keyword>
<dbReference type="Pfam" id="PF00382">
    <property type="entry name" value="TFIIB"/>
    <property type="match status" value="2"/>
</dbReference>
<protein>
    <recommendedName>
        <fullName evidence="4">General transcription factor TFIIB</fullName>
    </recommendedName>
</protein>
<dbReference type="PANTHER" id="PTHR11618:SF13">
    <property type="entry name" value="TRANSCRIPTION INITIATION FACTOR IIB"/>
    <property type="match status" value="1"/>
</dbReference>
<keyword evidence="8" id="KW-1185">Reference proteome</keyword>
<name>A0ABR1RGJ7_9PEZI</name>